<comment type="caution">
    <text evidence="2">The sequence shown here is derived from an EMBL/GenBank/DDBJ whole genome shotgun (WGS) entry which is preliminary data.</text>
</comment>
<proteinExistence type="predicted"/>
<protein>
    <submittedName>
        <fullName evidence="2">Uncharacterized protein</fullName>
    </submittedName>
</protein>
<evidence type="ECO:0000313" key="3">
    <source>
        <dbReference type="Proteomes" id="UP001519460"/>
    </source>
</evidence>
<reference evidence="2 3" key="1">
    <citation type="journal article" date="2023" name="Sci. Data">
        <title>Genome assembly of the Korean intertidal mud-creeper Batillaria attramentaria.</title>
        <authorList>
            <person name="Patra A.K."/>
            <person name="Ho P.T."/>
            <person name="Jun S."/>
            <person name="Lee S.J."/>
            <person name="Kim Y."/>
            <person name="Won Y.J."/>
        </authorList>
    </citation>
    <scope>NUCLEOTIDE SEQUENCE [LARGE SCALE GENOMIC DNA]</scope>
    <source>
        <strain evidence="2">Wonlab-2016</strain>
    </source>
</reference>
<feature type="compositionally biased region" description="Basic and acidic residues" evidence="1">
    <location>
        <begin position="66"/>
        <end position="80"/>
    </location>
</feature>
<feature type="region of interest" description="Disordered" evidence="1">
    <location>
        <begin position="1"/>
        <end position="86"/>
    </location>
</feature>
<accession>A0ABD0K581</accession>
<feature type="compositionally biased region" description="Basic and acidic residues" evidence="1">
    <location>
        <begin position="21"/>
        <end position="32"/>
    </location>
</feature>
<evidence type="ECO:0000313" key="2">
    <source>
        <dbReference type="EMBL" id="KAK7482409.1"/>
    </source>
</evidence>
<dbReference type="EMBL" id="JACVVK020000245">
    <property type="protein sequence ID" value="KAK7482409.1"/>
    <property type="molecule type" value="Genomic_DNA"/>
</dbReference>
<sequence length="86" mass="9666">MSIDGIPASQLTRGKYLQWPREQEEEKPKEKTATPARAHPSLDLVPIASTTDPLPELTSQHRRLIRPLEDKGGDSSRSWKTEGAYI</sequence>
<gene>
    <name evidence="2" type="ORF">BaRGS_00026331</name>
</gene>
<keyword evidence="3" id="KW-1185">Reference proteome</keyword>
<name>A0ABD0K581_9CAEN</name>
<dbReference type="Proteomes" id="UP001519460">
    <property type="component" value="Unassembled WGS sequence"/>
</dbReference>
<evidence type="ECO:0000256" key="1">
    <source>
        <dbReference type="SAM" id="MobiDB-lite"/>
    </source>
</evidence>
<dbReference type="AlphaFoldDB" id="A0ABD0K581"/>
<organism evidence="2 3">
    <name type="scientific">Batillaria attramentaria</name>
    <dbReference type="NCBI Taxonomy" id="370345"/>
    <lineage>
        <taxon>Eukaryota</taxon>
        <taxon>Metazoa</taxon>
        <taxon>Spiralia</taxon>
        <taxon>Lophotrochozoa</taxon>
        <taxon>Mollusca</taxon>
        <taxon>Gastropoda</taxon>
        <taxon>Caenogastropoda</taxon>
        <taxon>Sorbeoconcha</taxon>
        <taxon>Cerithioidea</taxon>
        <taxon>Batillariidae</taxon>
        <taxon>Batillaria</taxon>
    </lineage>
</organism>